<keyword evidence="1" id="KW-1133">Transmembrane helix</keyword>
<protein>
    <recommendedName>
        <fullName evidence="4">GGDEF domain-containing protein</fullName>
    </recommendedName>
</protein>
<dbReference type="EMBL" id="SAYU02000030">
    <property type="protein sequence ID" value="NHA68490.1"/>
    <property type="molecule type" value="Genomic_DNA"/>
</dbReference>
<gene>
    <name evidence="2" type="ORF">EPD83_010570</name>
</gene>
<dbReference type="Gene3D" id="3.30.70.270">
    <property type="match status" value="1"/>
</dbReference>
<reference evidence="2" key="1">
    <citation type="submission" date="2020-03" db="EMBL/GenBank/DDBJ databases">
        <title>Phycicoccus flavus sp. nov., a novel endophytic actinobacterium isolated from branch of Kandelia candel.</title>
        <authorList>
            <person name="Tuo L."/>
        </authorList>
    </citation>
    <scope>NUCLEOTIDE SEQUENCE</scope>
    <source>
        <strain evidence="2">CMS6Z-2</strain>
    </source>
</reference>
<proteinExistence type="predicted"/>
<evidence type="ECO:0000313" key="3">
    <source>
        <dbReference type="Proteomes" id="UP000287866"/>
    </source>
</evidence>
<feature type="transmembrane region" description="Helical" evidence="1">
    <location>
        <begin position="41"/>
        <end position="74"/>
    </location>
</feature>
<keyword evidence="1" id="KW-0812">Transmembrane</keyword>
<dbReference type="RefSeq" id="WP_164896387.1">
    <property type="nucleotide sequence ID" value="NZ_SAYU02000030.1"/>
</dbReference>
<keyword evidence="1" id="KW-0472">Membrane</keyword>
<comment type="caution">
    <text evidence="2">The sequence shown here is derived from an EMBL/GenBank/DDBJ whole genome shotgun (WGS) entry which is preliminary data.</text>
</comment>
<dbReference type="Proteomes" id="UP000287866">
    <property type="component" value="Unassembled WGS sequence"/>
</dbReference>
<feature type="transmembrane region" description="Helical" evidence="1">
    <location>
        <begin position="86"/>
        <end position="109"/>
    </location>
</feature>
<dbReference type="AlphaFoldDB" id="A0A8T6R4V1"/>
<evidence type="ECO:0000256" key="1">
    <source>
        <dbReference type="SAM" id="Phobius"/>
    </source>
</evidence>
<sequence length="288" mass="30172">MDAVSTERTWRASHAAAHLVATAALVLALGVLAGRDTHRVALVVAVVTLLVGAGAAVLDGLLGIVVGLVGAVVVVLAHRWWGGWDVVHVVEVLLVVGLGWSSGLTGAFVRRTARHLSTPPHGAVAPSLHTLGLLDAATARMRIDEELARRAVADRPLSVVLLHVEHLGEEPGEAPGEERRRRVTKALARALEASTRPADVPFALTDEVLGVVLPDTAESHAWHVLGRVVEDALGTGFADREAGTRRRLGEVVALHSVLVAADDSTRTADHLLGRGRARAEAQARGAAA</sequence>
<feature type="transmembrane region" description="Helical" evidence="1">
    <location>
        <begin position="15"/>
        <end position="34"/>
    </location>
</feature>
<accession>A0A8T6R4V1</accession>
<evidence type="ECO:0000313" key="2">
    <source>
        <dbReference type="EMBL" id="NHA68490.1"/>
    </source>
</evidence>
<organism evidence="2 3">
    <name type="scientific">Phycicoccus flavus</name>
    <dbReference type="NCBI Taxonomy" id="2502783"/>
    <lineage>
        <taxon>Bacteria</taxon>
        <taxon>Bacillati</taxon>
        <taxon>Actinomycetota</taxon>
        <taxon>Actinomycetes</taxon>
        <taxon>Micrococcales</taxon>
        <taxon>Intrasporangiaceae</taxon>
        <taxon>Phycicoccus</taxon>
    </lineage>
</organism>
<keyword evidence="3" id="KW-1185">Reference proteome</keyword>
<name>A0A8T6R4V1_9MICO</name>
<dbReference type="InterPro" id="IPR043128">
    <property type="entry name" value="Rev_trsase/Diguanyl_cyclase"/>
</dbReference>
<evidence type="ECO:0008006" key="4">
    <source>
        <dbReference type="Google" id="ProtNLM"/>
    </source>
</evidence>